<gene>
    <name evidence="1" type="ORF">BBM1128_00760</name>
</gene>
<dbReference type="EMBL" id="AVQD01000003">
    <property type="protein sequence ID" value="KOA42888.1"/>
    <property type="molecule type" value="Genomic_DNA"/>
</dbReference>
<protein>
    <submittedName>
        <fullName evidence="1">Uncharacterized protein</fullName>
    </submittedName>
</protein>
<evidence type="ECO:0000313" key="1">
    <source>
        <dbReference type="EMBL" id="KOA42888.1"/>
    </source>
</evidence>
<dbReference type="Proteomes" id="UP000037193">
    <property type="component" value="Unassembled WGS sequence"/>
</dbReference>
<accession>A0A0L7B6M0</accession>
<dbReference type="PATRIC" id="fig|1365965.3.peg.150"/>
<proteinExistence type="predicted"/>
<sequence>MATKIEWDIFDYAARDVLSELLDELGASYREMESLTYGEVTYSRIRDIKMGNKAPVRLSEFIRLSAISHCLPAQALHMVIDRVNELENEEYMSMTQEERDSINEIFEMLRTQQSSADTPEPIVRSTVDDDNARVAETLSKLKRGDLDIAALEDEHKFDGDGDGPA</sequence>
<name>A0A0L7B6M0_BIFBR</name>
<evidence type="ECO:0000313" key="2">
    <source>
        <dbReference type="Proteomes" id="UP000037193"/>
    </source>
</evidence>
<organism evidence="1 2">
    <name type="scientific">Bifidobacterium breve MCC 1128</name>
    <dbReference type="NCBI Taxonomy" id="1365965"/>
    <lineage>
        <taxon>Bacteria</taxon>
        <taxon>Bacillati</taxon>
        <taxon>Actinomycetota</taxon>
        <taxon>Actinomycetes</taxon>
        <taxon>Bifidobacteriales</taxon>
        <taxon>Bifidobacteriaceae</taxon>
        <taxon>Bifidobacterium</taxon>
    </lineage>
</organism>
<reference evidence="1 2" key="1">
    <citation type="journal article" date="2015" name="Int J Genomics">
        <title>Comparative Genomics Revealed Genetic Diversity and Species/Strain-Level Differences in Carbohydrate Metabolism of Three Probiotic Bifidobacterial Species.</title>
        <authorList>
            <person name="Odamaki T."/>
            <person name="Horigome A."/>
            <person name="Sugahara H."/>
            <person name="Hashikura N."/>
            <person name="Minami J."/>
            <person name="Xiao J.Z."/>
            <person name="Abe F."/>
        </authorList>
    </citation>
    <scope>NUCLEOTIDE SEQUENCE [LARGE SCALE GENOMIC DNA]</scope>
    <source>
        <strain evidence="1 2">MCC 1128</strain>
    </source>
</reference>
<dbReference type="RefSeq" id="WP_226790610.1">
    <property type="nucleotide sequence ID" value="NZ_AVQD01000003.1"/>
</dbReference>
<dbReference type="AlphaFoldDB" id="A0A0L7B6M0"/>
<comment type="caution">
    <text evidence="1">The sequence shown here is derived from an EMBL/GenBank/DDBJ whole genome shotgun (WGS) entry which is preliminary data.</text>
</comment>